<name>A0AA37PE35_9PEZI</name>
<dbReference type="RefSeq" id="XP_049132822.1">
    <property type="nucleotide sequence ID" value="XM_049276865.1"/>
</dbReference>
<evidence type="ECO:0000313" key="2">
    <source>
        <dbReference type="Proteomes" id="UP001055115"/>
    </source>
</evidence>
<keyword evidence="2" id="KW-1185">Reference proteome</keyword>
<dbReference type="EMBL" id="BQXU01000037">
    <property type="protein sequence ID" value="GKT50472.1"/>
    <property type="molecule type" value="Genomic_DNA"/>
</dbReference>
<gene>
    <name evidence="1" type="ORF">ColSpa_10653</name>
</gene>
<dbReference type="AlphaFoldDB" id="A0AA37PE35"/>
<sequence length="76" mass="8474">MVKRGYRYVGPSIHVHLWKSTCGFFSSTAIIPSDSATRSNTGAWAVRRAPRNMGLETGDFDDTAILLRLPLHQDPE</sequence>
<organism evidence="1 2">
    <name type="scientific">Colletotrichum spaethianum</name>
    <dbReference type="NCBI Taxonomy" id="700344"/>
    <lineage>
        <taxon>Eukaryota</taxon>
        <taxon>Fungi</taxon>
        <taxon>Dikarya</taxon>
        <taxon>Ascomycota</taxon>
        <taxon>Pezizomycotina</taxon>
        <taxon>Sordariomycetes</taxon>
        <taxon>Hypocreomycetidae</taxon>
        <taxon>Glomerellales</taxon>
        <taxon>Glomerellaceae</taxon>
        <taxon>Colletotrichum</taxon>
        <taxon>Colletotrichum spaethianum species complex</taxon>
    </lineage>
</organism>
<protein>
    <submittedName>
        <fullName evidence="1">Uncharacterized protein</fullName>
    </submittedName>
</protein>
<reference evidence="1 2" key="1">
    <citation type="submission" date="2022-03" db="EMBL/GenBank/DDBJ databases">
        <title>Genome data of Colletotrichum spp.</title>
        <authorList>
            <person name="Utami Y.D."/>
            <person name="Hiruma K."/>
        </authorList>
    </citation>
    <scope>NUCLEOTIDE SEQUENCE [LARGE SCALE GENOMIC DNA]</scope>
    <source>
        <strain evidence="1 2">MAFF 239500</strain>
    </source>
</reference>
<comment type="caution">
    <text evidence="1">The sequence shown here is derived from an EMBL/GenBank/DDBJ whole genome shotgun (WGS) entry which is preliminary data.</text>
</comment>
<dbReference type="GeneID" id="73331455"/>
<evidence type="ECO:0000313" key="1">
    <source>
        <dbReference type="EMBL" id="GKT50472.1"/>
    </source>
</evidence>
<proteinExistence type="predicted"/>
<dbReference type="Proteomes" id="UP001055115">
    <property type="component" value="Unassembled WGS sequence"/>
</dbReference>
<accession>A0AA37PE35</accession>